<dbReference type="Gene3D" id="3.90.940.10">
    <property type="match status" value="1"/>
</dbReference>
<name>A0A6C0DQI6_9ZZZZ</name>
<proteinExistence type="predicted"/>
<sequence>MADIDDDTFDVEVDENEIADDNDDVELRPRVQTGSNKKKDDDPDYDDDDDSEAEEDDDVDGDDDDDDFDVEQEDEIFGDAKTNLDKQTMKMGIQQNFPQFSDDDDDDSEGENEDDKYLQKFESEISKNIIADWHPELKNCNYDEIDILSRVVRDATGTIIDPLHRTLPFITRYEKARILGERAKQLNSGARPFVEVDESIIDGYLIALKEFEEKKIPMIIKRPLPNGGCEYWKCKDLEVI</sequence>
<dbReference type="InterPro" id="IPR006110">
    <property type="entry name" value="Pol_omega/Rpo6/RPB6"/>
</dbReference>
<reference evidence="4" key="1">
    <citation type="journal article" date="2020" name="Nature">
        <title>Giant virus diversity and host interactions through global metagenomics.</title>
        <authorList>
            <person name="Schulz F."/>
            <person name="Roux S."/>
            <person name="Paez-Espino D."/>
            <person name="Jungbluth S."/>
            <person name="Walsh D.A."/>
            <person name="Denef V.J."/>
            <person name="McMahon K.D."/>
            <person name="Konstantinidis K.T."/>
            <person name="Eloe-Fadrosh E.A."/>
            <person name="Kyrpides N.C."/>
            <person name="Woyke T."/>
        </authorList>
    </citation>
    <scope>NUCLEOTIDE SEQUENCE</scope>
    <source>
        <strain evidence="4">GVMAG-M-3300023174-49</strain>
    </source>
</reference>
<dbReference type="GO" id="GO:0005736">
    <property type="term" value="C:RNA polymerase I complex"/>
    <property type="evidence" value="ECO:0007669"/>
    <property type="project" value="TreeGrafter"/>
</dbReference>
<dbReference type="SUPFAM" id="SSF63562">
    <property type="entry name" value="RPB6/omega subunit-like"/>
    <property type="match status" value="1"/>
</dbReference>
<evidence type="ECO:0000256" key="1">
    <source>
        <dbReference type="ARBA" id="ARBA00022478"/>
    </source>
</evidence>
<dbReference type="GO" id="GO:0006360">
    <property type="term" value="P:transcription by RNA polymerase I"/>
    <property type="evidence" value="ECO:0007669"/>
    <property type="project" value="TreeGrafter"/>
</dbReference>
<feature type="region of interest" description="Disordered" evidence="3">
    <location>
        <begin position="96"/>
        <end position="115"/>
    </location>
</feature>
<feature type="compositionally biased region" description="Acidic residues" evidence="3">
    <location>
        <begin position="1"/>
        <end position="24"/>
    </location>
</feature>
<feature type="region of interest" description="Disordered" evidence="3">
    <location>
        <begin position="1"/>
        <end position="85"/>
    </location>
</feature>
<keyword evidence="2" id="KW-0804">Transcription</keyword>
<dbReference type="GO" id="GO:0005666">
    <property type="term" value="C:RNA polymerase III complex"/>
    <property type="evidence" value="ECO:0007669"/>
    <property type="project" value="TreeGrafter"/>
</dbReference>
<feature type="compositionally biased region" description="Acidic residues" evidence="3">
    <location>
        <begin position="42"/>
        <end position="77"/>
    </location>
</feature>
<dbReference type="AlphaFoldDB" id="A0A6C0DQI6"/>
<accession>A0A6C0DQI6</accession>
<dbReference type="GO" id="GO:0042797">
    <property type="term" value="P:tRNA transcription by RNA polymerase III"/>
    <property type="evidence" value="ECO:0007669"/>
    <property type="project" value="TreeGrafter"/>
</dbReference>
<dbReference type="GO" id="GO:0003677">
    <property type="term" value="F:DNA binding"/>
    <property type="evidence" value="ECO:0007669"/>
    <property type="project" value="InterPro"/>
</dbReference>
<evidence type="ECO:0000256" key="2">
    <source>
        <dbReference type="ARBA" id="ARBA00023163"/>
    </source>
</evidence>
<keyword evidence="1" id="KW-0240">DNA-directed RNA polymerase</keyword>
<dbReference type="Pfam" id="PF01192">
    <property type="entry name" value="RNA_pol_Rpb6"/>
    <property type="match status" value="1"/>
</dbReference>
<dbReference type="EMBL" id="MN739660">
    <property type="protein sequence ID" value="QHT18887.1"/>
    <property type="molecule type" value="Genomic_DNA"/>
</dbReference>
<dbReference type="PANTHER" id="PTHR47227:SF5">
    <property type="entry name" value="DNA-DIRECTED RNA POLYMERASES I, II, AND III SUBUNIT RPABC2"/>
    <property type="match status" value="1"/>
</dbReference>
<organism evidence="4">
    <name type="scientific">viral metagenome</name>
    <dbReference type="NCBI Taxonomy" id="1070528"/>
    <lineage>
        <taxon>unclassified sequences</taxon>
        <taxon>metagenomes</taxon>
        <taxon>organismal metagenomes</taxon>
    </lineage>
</organism>
<dbReference type="GO" id="GO:0003899">
    <property type="term" value="F:DNA-directed RNA polymerase activity"/>
    <property type="evidence" value="ECO:0007669"/>
    <property type="project" value="InterPro"/>
</dbReference>
<dbReference type="GO" id="GO:0005665">
    <property type="term" value="C:RNA polymerase II, core complex"/>
    <property type="evidence" value="ECO:0007669"/>
    <property type="project" value="TreeGrafter"/>
</dbReference>
<dbReference type="GO" id="GO:0006366">
    <property type="term" value="P:transcription by RNA polymerase II"/>
    <property type="evidence" value="ECO:0007669"/>
    <property type="project" value="TreeGrafter"/>
</dbReference>
<dbReference type="InterPro" id="IPR036161">
    <property type="entry name" value="RPB6/omega-like_sf"/>
</dbReference>
<dbReference type="InterPro" id="IPR020708">
    <property type="entry name" value="DNA-dir_RNA_polK_14-18kDa_CS"/>
</dbReference>
<protein>
    <recommendedName>
        <fullName evidence="5">DNA-directed RNA polymerase</fullName>
    </recommendedName>
</protein>
<evidence type="ECO:0000256" key="3">
    <source>
        <dbReference type="SAM" id="MobiDB-lite"/>
    </source>
</evidence>
<feature type="compositionally biased region" description="Acidic residues" evidence="3">
    <location>
        <begin position="101"/>
        <end position="114"/>
    </location>
</feature>
<dbReference type="PROSITE" id="PS01111">
    <property type="entry name" value="RNA_POL_K_14KD"/>
    <property type="match status" value="1"/>
</dbReference>
<dbReference type="SMART" id="SM01409">
    <property type="entry name" value="RNA_pol_Rpb6"/>
    <property type="match status" value="1"/>
</dbReference>
<dbReference type="PANTHER" id="PTHR47227">
    <property type="entry name" value="DNA-DIRECTED RNA POLYMERASE SUBUNIT K"/>
    <property type="match status" value="1"/>
</dbReference>
<evidence type="ECO:0008006" key="5">
    <source>
        <dbReference type="Google" id="ProtNLM"/>
    </source>
</evidence>
<evidence type="ECO:0000313" key="4">
    <source>
        <dbReference type="EMBL" id="QHT18887.1"/>
    </source>
</evidence>